<evidence type="ECO:0000256" key="1">
    <source>
        <dbReference type="ARBA" id="ARBA00007130"/>
    </source>
</evidence>
<dbReference type="GO" id="GO:1990316">
    <property type="term" value="C:Atg1/ULK1 kinase complex"/>
    <property type="evidence" value="ECO:0007669"/>
    <property type="project" value="TreeGrafter"/>
</dbReference>
<dbReference type="InterPro" id="IPR012445">
    <property type="entry name" value="ATG101"/>
</dbReference>
<dbReference type="GO" id="GO:0000407">
    <property type="term" value="C:phagophore assembly site"/>
    <property type="evidence" value="ECO:0007669"/>
    <property type="project" value="TreeGrafter"/>
</dbReference>
<protein>
    <recommendedName>
        <fullName evidence="2">Autophagy-related protein 101</fullName>
    </recommendedName>
</protein>
<evidence type="ECO:0000256" key="2">
    <source>
        <dbReference type="ARBA" id="ARBA00018874"/>
    </source>
</evidence>
<dbReference type="PANTHER" id="PTHR13292:SF0">
    <property type="entry name" value="AUTOPHAGY-RELATED PROTEIN 101"/>
    <property type="match status" value="1"/>
</dbReference>
<dbReference type="GO" id="GO:0019901">
    <property type="term" value="F:protein kinase binding"/>
    <property type="evidence" value="ECO:0007669"/>
    <property type="project" value="TreeGrafter"/>
</dbReference>
<evidence type="ECO:0000256" key="3">
    <source>
        <dbReference type="ARBA" id="ARBA00023006"/>
    </source>
</evidence>
<accession>A0A7S3B0X6</accession>
<keyword evidence="3" id="KW-0072">Autophagy</keyword>
<gene>
    <name evidence="4" type="ORF">HERI1096_LOCUS22220</name>
</gene>
<sequence length="212" mass="24067">MNCEIHELPSIELQPFQVKEVLKVLMHSIIFQRALGNYRFKDSESELFDVPYVRCDSRQIDLRVEEHAEAFAKAANVEPGGEPEHVQVCISFFERRSRPGAFGLFRSEERVIWERWYIRLSVQLPPQSGPGGETERWRRQQELDGAIRRQLEVILLTAGSKKEHIPPASGLGGDDSAQWFELVSSAPEVKSGLDIFKQLLSSPPSLVNARGL</sequence>
<organism evidence="4">
    <name type="scientific">Haptolina ericina</name>
    <dbReference type="NCBI Taxonomy" id="156174"/>
    <lineage>
        <taxon>Eukaryota</taxon>
        <taxon>Haptista</taxon>
        <taxon>Haptophyta</taxon>
        <taxon>Prymnesiophyceae</taxon>
        <taxon>Prymnesiales</taxon>
        <taxon>Prymnesiaceae</taxon>
        <taxon>Haptolina</taxon>
    </lineage>
</organism>
<proteinExistence type="inferred from homology"/>
<dbReference type="EMBL" id="HBHX01040060">
    <property type="protein sequence ID" value="CAE0121519.1"/>
    <property type="molecule type" value="Transcribed_RNA"/>
</dbReference>
<dbReference type="AlphaFoldDB" id="A0A7S3B0X6"/>
<evidence type="ECO:0000313" key="4">
    <source>
        <dbReference type="EMBL" id="CAE0121519.1"/>
    </source>
</evidence>
<dbReference type="PANTHER" id="PTHR13292">
    <property type="entry name" value="AUTOPHAGY-RELATED PROTEIN 101"/>
    <property type="match status" value="1"/>
</dbReference>
<dbReference type="GO" id="GO:0000045">
    <property type="term" value="P:autophagosome assembly"/>
    <property type="evidence" value="ECO:0007669"/>
    <property type="project" value="TreeGrafter"/>
</dbReference>
<name>A0A7S3B0X6_9EUKA</name>
<reference evidence="4" key="1">
    <citation type="submission" date="2021-01" db="EMBL/GenBank/DDBJ databases">
        <authorList>
            <person name="Corre E."/>
            <person name="Pelletier E."/>
            <person name="Niang G."/>
            <person name="Scheremetjew M."/>
            <person name="Finn R."/>
            <person name="Kale V."/>
            <person name="Holt S."/>
            <person name="Cochrane G."/>
            <person name="Meng A."/>
            <person name="Brown T."/>
            <person name="Cohen L."/>
        </authorList>
    </citation>
    <scope>NUCLEOTIDE SEQUENCE</scope>
    <source>
        <strain evidence="4">CCMP281</strain>
    </source>
</reference>
<comment type="similarity">
    <text evidence="1">Belongs to the ATG101 family.</text>
</comment>
<dbReference type="Pfam" id="PF07855">
    <property type="entry name" value="ATG101"/>
    <property type="match status" value="1"/>
</dbReference>